<accession>A0A5D4KD06</accession>
<sequence>MTLKKKISYGVMSAALGLSLVGGGTWAAFNDVEAMSNSMEAGVLDLKVDPTVVFDVSKLVPGDTMHRLFKVENVGNLDINQVLMHTELIVTDKDGNPSKKDFGSQFKVQWLTSDFQPIITPFHKATLADLEQLTKKGESPDITTYIKELLGHQFKSDLPVNDTDHIIMSVEFLDKKQKDSQTGLYKQNKFQGHGMKVIFNLEATQYKGESREND</sequence>
<dbReference type="Proteomes" id="UP000323317">
    <property type="component" value="Unassembled WGS sequence"/>
</dbReference>
<comment type="caution">
    <text evidence="2">The sequence shown here is derived from an EMBL/GenBank/DDBJ whole genome shotgun (WGS) entry which is preliminary data.</text>
</comment>
<dbReference type="InterPro" id="IPR023833">
    <property type="entry name" value="Signal_pept_SipW-depend-type"/>
</dbReference>
<keyword evidence="1" id="KW-0732">Signal</keyword>
<dbReference type="Pfam" id="PF12389">
    <property type="entry name" value="Peptidase_M73"/>
    <property type="match status" value="1"/>
</dbReference>
<evidence type="ECO:0000313" key="3">
    <source>
        <dbReference type="Proteomes" id="UP000323317"/>
    </source>
</evidence>
<dbReference type="EMBL" id="VTEH01000007">
    <property type="protein sequence ID" value="TYR75251.1"/>
    <property type="molecule type" value="Genomic_DNA"/>
</dbReference>
<organism evidence="2 3">
    <name type="scientific">Rossellomorea vietnamensis</name>
    <dbReference type="NCBI Taxonomy" id="218284"/>
    <lineage>
        <taxon>Bacteria</taxon>
        <taxon>Bacillati</taxon>
        <taxon>Bacillota</taxon>
        <taxon>Bacilli</taxon>
        <taxon>Bacillales</taxon>
        <taxon>Bacillaceae</taxon>
        <taxon>Rossellomorea</taxon>
    </lineage>
</organism>
<feature type="chain" id="PRO_5023115721" evidence="1">
    <location>
        <begin position="28"/>
        <end position="214"/>
    </location>
</feature>
<proteinExistence type="predicted"/>
<name>A0A5D4KD06_9BACI</name>
<evidence type="ECO:0000256" key="1">
    <source>
        <dbReference type="SAM" id="SignalP"/>
    </source>
</evidence>
<dbReference type="InterPro" id="IPR022121">
    <property type="entry name" value="Peptidase_M73_camelysin"/>
</dbReference>
<dbReference type="GO" id="GO:0051301">
    <property type="term" value="P:cell division"/>
    <property type="evidence" value="ECO:0007669"/>
    <property type="project" value="UniProtKB-KW"/>
</dbReference>
<keyword evidence="2" id="KW-0132">Cell division</keyword>
<reference evidence="2 3" key="1">
    <citation type="submission" date="2019-08" db="EMBL/GenBank/DDBJ databases">
        <title>Bacillus genomes from the desert of Cuatro Cienegas, Coahuila.</title>
        <authorList>
            <person name="Olmedo-Alvarez G."/>
        </authorList>
    </citation>
    <scope>NUCLEOTIDE SEQUENCE [LARGE SCALE GENOMIC DNA]</scope>
    <source>
        <strain evidence="2 3">CH40_1T</strain>
    </source>
</reference>
<gene>
    <name evidence="2" type="ORF">FZC79_10830</name>
</gene>
<dbReference type="AlphaFoldDB" id="A0A5D4KD06"/>
<protein>
    <submittedName>
        <fullName evidence="2">Cell division protein FtsN</fullName>
    </submittedName>
</protein>
<feature type="signal peptide" evidence="1">
    <location>
        <begin position="1"/>
        <end position="27"/>
    </location>
</feature>
<keyword evidence="2" id="KW-0131">Cell cycle</keyword>
<evidence type="ECO:0000313" key="2">
    <source>
        <dbReference type="EMBL" id="TYR75251.1"/>
    </source>
</evidence>
<dbReference type="NCBIfam" id="TIGR04088">
    <property type="entry name" value="cognate_SipW"/>
    <property type="match status" value="1"/>
</dbReference>